<dbReference type="Pfam" id="PF22820">
    <property type="entry name" value="TcaA_3rd_4th"/>
    <property type="match status" value="1"/>
</dbReference>
<evidence type="ECO:0000313" key="19">
    <source>
        <dbReference type="Proteomes" id="UP000242144"/>
    </source>
</evidence>
<comment type="caution">
    <text evidence="15">The sequence shown here is derived from an EMBL/GenBank/DDBJ whole genome shotgun (WGS) entry which is preliminary data.</text>
</comment>
<evidence type="ECO:0000259" key="12">
    <source>
        <dbReference type="Pfam" id="PF22813"/>
    </source>
</evidence>
<keyword evidence="2 10" id="KW-1003">Cell membrane</keyword>
<dbReference type="PIRSF" id="PIRSF032522">
    <property type="entry name" value="TcaA"/>
    <property type="match status" value="1"/>
</dbReference>
<evidence type="ECO:0000256" key="5">
    <source>
        <dbReference type="ARBA" id="ARBA00022771"/>
    </source>
</evidence>
<evidence type="ECO:0000256" key="8">
    <source>
        <dbReference type="ARBA" id="ARBA00023136"/>
    </source>
</evidence>
<evidence type="ECO:0000256" key="1">
    <source>
        <dbReference type="ARBA" id="ARBA00004162"/>
    </source>
</evidence>
<reference evidence="15" key="2">
    <citation type="submission" date="2018-03" db="EMBL/GenBank/DDBJ databases">
        <authorList>
            <person name="Naushad S."/>
        </authorList>
    </citation>
    <scope>NUCLEOTIDE SEQUENCE</scope>
    <source>
        <strain evidence="16">SNUC 105</strain>
        <strain evidence="17">SNUC 1363</strain>
        <strain evidence="15">SNUC 505</strain>
    </source>
</reference>
<dbReference type="AlphaFoldDB" id="A0AAE5SYT0"/>
<comment type="subcellular location">
    <subcellularLocation>
        <location evidence="1 10">Cell membrane</location>
        <topology evidence="1 10">Single-pass membrane protein</topology>
    </subcellularLocation>
</comment>
<evidence type="ECO:0000313" key="16">
    <source>
        <dbReference type="EMBL" id="PTG28186.1"/>
    </source>
</evidence>
<dbReference type="GO" id="GO:0046677">
    <property type="term" value="P:response to antibiotic"/>
    <property type="evidence" value="ECO:0007669"/>
    <property type="project" value="UniProtKB-KW"/>
</dbReference>
<protein>
    <recommendedName>
        <fullName evidence="10">Membrane-associated protein</fullName>
    </recommendedName>
</protein>
<feature type="domain" description="TcaA protein NTF2-like" evidence="13">
    <location>
        <begin position="360"/>
        <end position="461"/>
    </location>
</feature>
<dbReference type="GO" id="GO:0008270">
    <property type="term" value="F:zinc ion binding"/>
    <property type="evidence" value="ECO:0007669"/>
    <property type="project" value="UniProtKB-KW"/>
</dbReference>
<feature type="transmembrane region" description="Helical" evidence="11">
    <location>
        <begin position="57"/>
        <end position="77"/>
    </location>
</feature>
<evidence type="ECO:0000259" key="14">
    <source>
        <dbReference type="Pfam" id="PF22820"/>
    </source>
</evidence>
<dbReference type="Pfam" id="PF22819">
    <property type="entry name" value="TcaA_5th"/>
    <property type="match status" value="1"/>
</dbReference>
<evidence type="ECO:0000256" key="10">
    <source>
        <dbReference type="PIRNR" id="PIRNR032522"/>
    </source>
</evidence>
<evidence type="ECO:0000259" key="13">
    <source>
        <dbReference type="Pfam" id="PF22819"/>
    </source>
</evidence>
<evidence type="ECO:0000256" key="9">
    <source>
        <dbReference type="ARBA" id="ARBA00023251"/>
    </source>
</evidence>
<dbReference type="Pfam" id="PF22813">
    <property type="entry name" value="TcaA_2nd"/>
    <property type="match status" value="1"/>
</dbReference>
<dbReference type="GO" id="GO:0005886">
    <property type="term" value="C:plasma membrane"/>
    <property type="evidence" value="ECO:0007669"/>
    <property type="project" value="UniProtKB-SubCell"/>
</dbReference>
<proteinExistence type="inferred from homology"/>
<evidence type="ECO:0000313" key="17">
    <source>
        <dbReference type="EMBL" id="PTG70983.1"/>
    </source>
</evidence>
<sequence length="464" mass="52441">MEQCPHCHCNRLGDDMRCKQCQCQVSFSKSTSKPSASKLKTREEAEQKEKQLKLKRIIPLGIVGFILILLVILFLLLRNYNSPEAQANLLINAIDNDDASRVGSLLSSKSNKVGRKEAATYIQFIKKEIGMTQFDKEVHQTIQHLDQNSTVAQYIKTKDQIDVLRISKNGRRYFIFDNLGFQAPTKQAELKANLDATYRFESDGREKKVVAKKGQTVSLGHYIPGEYSLSAKKEAKRGTFEGQLRFSSKSSHNETMPVTEDFDAAQVDVNLKNASGLDEKKTIIINGERLPYTSAQGFGPFPVNQDLTVQVEGESHGKTFKTEEKTIKKNDLKTVNAVTLSFDKDEIESHNKEQEDTIVNKINDFFKSYTSSLNDAVDDRTVKPVSSYVLKESQYYDVLNDSVKERRLSSLKSSNVENVSRQGDFYSVIVNNENTNGQVQQGHYLLKGNADGEDLKIVNYEPYR</sequence>
<dbReference type="Proteomes" id="UP000242008">
    <property type="component" value="Unassembled WGS sequence"/>
</dbReference>
<dbReference type="Proteomes" id="UP000242144">
    <property type="component" value="Unassembled WGS sequence"/>
</dbReference>
<evidence type="ECO:0000256" key="11">
    <source>
        <dbReference type="SAM" id="Phobius"/>
    </source>
</evidence>
<feature type="domain" description="TcaA 4th" evidence="14">
    <location>
        <begin position="269"/>
        <end position="331"/>
    </location>
</feature>
<keyword evidence="3 11" id="KW-0812">Transmembrane</keyword>
<dbReference type="InterPro" id="IPR023599">
    <property type="entry name" value="Mem_prot_TcaA"/>
</dbReference>
<dbReference type="EMBL" id="PZAO01000003">
    <property type="protein sequence ID" value="PTG70983.1"/>
    <property type="molecule type" value="Genomic_DNA"/>
</dbReference>
<evidence type="ECO:0000313" key="20">
    <source>
        <dbReference type="Proteomes" id="UP000242704"/>
    </source>
</evidence>
<keyword evidence="4" id="KW-0479">Metal-binding</keyword>
<keyword evidence="7 11" id="KW-1133">Transmembrane helix</keyword>
<organism evidence="15 20">
    <name type="scientific">Staphylococcus chromogenes</name>
    <name type="common">Staphylococcus hyicus subsp. chromogenes</name>
    <dbReference type="NCBI Taxonomy" id="46126"/>
    <lineage>
        <taxon>Bacteria</taxon>
        <taxon>Bacillati</taxon>
        <taxon>Bacillota</taxon>
        <taxon>Bacilli</taxon>
        <taxon>Bacillales</taxon>
        <taxon>Staphylococcaceae</taxon>
        <taxon>Staphylococcus</taxon>
    </lineage>
</organism>
<reference evidence="18 19" key="1">
    <citation type="journal article" date="2016" name="Front. Microbiol.">
        <title>Comprehensive Phylogenetic Analysis of Bovine Non-aureus Staphylococci Species Based on Whole-Genome Sequencing.</title>
        <authorList>
            <person name="Naushad S."/>
            <person name="Barkema H.W."/>
            <person name="Luby C."/>
            <person name="Condas L.A."/>
            <person name="Nobrega D.B."/>
            <person name="Carson D.A."/>
            <person name="De Buck J."/>
        </authorList>
    </citation>
    <scope>NUCLEOTIDE SEQUENCE [LARGE SCALE GENOMIC DNA]</scope>
    <source>
        <strain evidence="16 19">SNUC 105</strain>
        <strain evidence="17 18">SNUC 1363</strain>
        <strain evidence="15 20">SNUC 505</strain>
    </source>
</reference>
<name>A0AAE5SYT0_STACR</name>
<dbReference type="InterPro" id="IPR054528">
    <property type="entry name" value="TcaA_5th"/>
</dbReference>
<dbReference type="EMBL" id="PZCM01000003">
    <property type="protein sequence ID" value="PTG28186.1"/>
    <property type="molecule type" value="Genomic_DNA"/>
</dbReference>
<dbReference type="Proteomes" id="UP000242704">
    <property type="component" value="Unassembled WGS sequence"/>
</dbReference>
<keyword evidence="9" id="KW-0046">Antibiotic resistance</keyword>
<evidence type="ECO:0000256" key="6">
    <source>
        <dbReference type="ARBA" id="ARBA00022833"/>
    </source>
</evidence>
<dbReference type="InterPro" id="IPR054530">
    <property type="entry name" value="TcaA_4th"/>
</dbReference>
<gene>
    <name evidence="16" type="ORF">BU638_03600</name>
    <name evidence="15" type="ORF">BU653_07320</name>
    <name evidence="17" type="ORF">BU676_01885</name>
</gene>
<dbReference type="InterPro" id="IPR054529">
    <property type="entry name" value="TcaA_2nd"/>
</dbReference>
<dbReference type="PANTHER" id="PTHR40038">
    <property type="entry name" value="MEMBRANE-ASSOCIATED PROTEIN TCAA"/>
    <property type="match status" value="1"/>
</dbReference>
<evidence type="ECO:0000256" key="7">
    <source>
        <dbReference type="ARBA" id="ARBA00022989"/>
    </source>
</evidence>
<feature type="domain" description="TcaA second" evidence="12">
    <location>
        <begin position="83"/>
        <end position="182"/>
    </location>
</feature>
<keyword evidence="5" id="KW-0863">Zinc-finger</keyword>
<dbReference type="RefSeq" id="WP_037575008.1">
    <property type="nucleotide sequence ID" value="NZ_CP133240.1"/>
</dbReference>
<dbReference type="EMBL" id="PZBZ01000035">
    <property type="protein sequence ID" value="PTG13515.1"/>
    <property type="molecule type" value="Genomic_DNA"/>
</dbReference>
<comment type="similarity">
    <text evidence="10">Belongs to the tcaA family.</text>
</comment>
<keyword evidence="18" id="KW-1185">Reference proteome</keyword>
<accession>A0AAE5SYT0</accession>
<evidence type="ECO:0000256" key="2">
    <source>
        <dbReference type="ARBA" id="ARBA00022475"/>
    </source>
</evidence>
<evidence type="ECO:0000313" key="15">
    <source>
        <dbReference type="EMBL" id="PTG13515.1"/>
    </source>
</evidence>
<evidence type="ECO:0000313" key="18">
    <source>
        <dbReference type="Proteomes" id="UP000242008"/>
    </source>
</evidence>
<evidence type="ECO:0000256" key="4">
    <source>
        <dbReference type="ARBA" id="ARBA00022723"/>
    </source>
</evidence>
<keyword evidence="6" id="KW-0862">Zinc</keyword>
<dbReference type="PANTHER" id="PTHR40038:SF1">
    <property type="entry name" value="MEMBRANE-ASSOCIATED PROTEIN TCAA"/>
    <property type="match status" value="1"/>
</dbReference>
<evidence type="ECO:0000256" key="3">
    <source>
        <dbReference type="ARBA" id="ARBA00022692"/>
    </source>
</evidence>
<keyword evidence="8 10" id="KW-0472">Membrane</keyword>